<protein>
    <submittedName>
        <fullName evidence="4">Uncharacterized protein</fullName>
    </submittedName>
</protein>
<dbReference type="AlphaFoldDB" id="A0A8T2TXD4"/>
<dbReference type="Proteomes" id="UP000825935">
    <property type="component" value="Chromosome 9"/>
</dbReference>
<keyword evidence="5" id="KW-1185">Reference proteome</keyword>
<dbReference type="PANTHER" id="PTHR33184:SF2">
    <property type="entry name" value="APPLE DOMAIN-CONTAINING PROTEIN"/>
    <property type="match status" value="1"/>
</dbReference>
<dbReference type="OrthoDB" id="1572689at2759"/>
<organism evidence="4 5">
    <name type="scientific">Ceratopteris richardii</name>
    <name type="common">Triangle waterfern</name>
    <dbReference type="NCBI Taxonomy" id="49495"/>
    <lineage>
        <taxon>Eukaryota</taxon>
        <taxon>Viridiplantae</taxon>
        <taxon>Streptophyta</taxon>
        <taxon>Embryophyta</taxon>
        <taxon>Tracheophyta</taxon>
        <taxon>Polypodiopsida</taxon>
        <taxon>Polypodiidae</taxon>
        <taxon>Polypodiales</taxon>
        <taxon>Pteridineae</taxon>
        <taxon>Pteridaceae</taxon>
        <taxon>Parkerioideae</taxon>
        <taxon>Ceratopteris</taxon>
    </lineage>
</organism>
<dbReference type="InterPro" id="IPR040361">
    <property type="entry name" value="TPD1"/>
</dbReference>
<comment type="caution">
    <text evidence="4">The sequence shown here is derived from an EMBL/GenBank/DDBJ whole genome shotgun (WGS) entry which is preliminary data.</text>
</comment>
<evidence type="ECO:0000256" key="2">
    <source>
        <dbReference type="SAM" id="MobiDB-lite"/>
    </source>
</evidence>
<feature type="chain" id="PRO_5036435734" evidence="3">
    <location>
        <begin position="27"/>
        <end position="287"/>
    </location>
</feature>
<feature type="region of interest" description="Disordered" evidence="2">
    <location>
        <begin position="43"/>
        <end position="67"/>
    </location>
</feature>
<evidence type="ECO:0000256" key="1">
    <source>
        <dbReference type="ARBA" id="ARBA00022729"/>
    </source>
</evidence>
<evidence type="ECO:0000313" key="5">
    <source>
        <dbReference type="Proteomes" id="UP000825935"/>
    </source>
</evidence>
<evidence type="ECO:0000256" key="3">
    <source>
        <dbReference type="SAM" id="SignalP"/>
    </source>
</evidence>
<reference evidence="4" key="1">
    <citation type="submission" date="2021-08" db="EMBL/GenBank/DDBJ databases">
        <title>WGS assembly of Ceratopteris richardii.</title>
        <authorList>
            <person name="Marchant D.B."/>
            <person name="Chen G."/>
            <person name="Jenkins J."/>
            <person name="Shu S."/>
            <person name="Leebens-Mack J."/>
            <person name="Grimwood J."/>
            <person name="Schmutz J."/>
            <person name="Soltis P."/>
            <person name="Soltis D."/>
            <person name="Chen Z.-H."/>
        </authorList>
    </citation>
    <scope>NUCLEOTIDE SEQUENCE</scope>
    <source>
        <strain evidence="4">Whitten #5841</strain>
        <tissue evidence="4">Leaf</tissue>
    </source>
</reference>
<keyword evidence="1 3" id="KW-0732">Signal</keyword>
<dbReference type="PANTHER" id="PTHR33184">
    <property type="entry name" value="PROTEIN TAPETUM DETERMINANT 1-LIKE-RELATED"/>
    <property type="match status" value="1"/>
</dbReference>
<accession>A0A8T2TXD4</accession>
<dbReference type="Pfam" id="PF24068">
    <property type="entry name" value="TPD1_C"/>
    <property type="match status" value="1"/>
</dbReference>
<proteinExistence type="predicted"/>
<dbReference type="EMBL" id="CM035414">
    <property type="protein sequence ID" value="KAH7428413.1"/>
    <property type="molecule type" value="Genomic_DNA"/>
</dbReference>
<dbReference type="GO" id="GO:0001709">
    <property type="term" value="P:cell fate determination"/>
    <property type="evidence" value="ECO:0007669"/>
    <property type="project" value="TreeGrafter"/>
</dbReference>
<name>A0A8T2TXD4_CERRI</name>
<sequence length="287" mass="31948">MLQHSSPAPLLFSFLLFLVTPFGASARSVGISTLGESQFSLKQQSLPLQRPPHFSPRQPQRRHRRPSKLATTLYIQIRSMNFNRKSNIRGAGNFGVGHMSHRNPQDHGHVALRTLSSHVPMSSVTSASPHDHRLTIRRLSSTSLSTVHPYQNGCTERDLSISQSREMGESGVPQYIVQIYDTCTDDGCAPSDVHLNCGWFASRLLVSPDVFRRLAYNDCLVNGGLPLLQGKIIRFTYQNSFMYPLSFKSAQFSFVRGASIGPVCTLPLYSDVCVFHTSKLCQIILLA</sequence>
<feature type="signal peptide" evidence="3">
    <location>
        <begin position="1"/>
        <end position="26"/>
    </location>
</feature>
<gene>
    <name evidence="4" type="ORF">KP509_09G000400</name>
</gene>
<evidence type="ECO:0000313" key="4">
    <source>
        <dbReference type="EMBL" id="KAH7428411.1"/>
    </source>
</evidence>
<dbReference type="EMBL" id="CM035414">
    <property type="protein sequence ID" value="KAH7428411.1"/>
    <property type="molecule type" value="Genomic_DNA"/>
</dbReference>